<dbReference type="PROSITE" id="PS00041">
    <property type="entry name" value="HTH_ARAC_FAMILY_1"/>
    <property type="match status" value="1"/>
</dbReference>
<keyword evidence="2" id="KW-0238">DNA-binding</keyword>
<dbReference type="SUPFAM" id="SSF46689">
    <property type="entry name" value="Homeodomain-like"/>
    <property type="match status" value="2"/>
</dbReference>
<evidence type="ECO:0000256" key="1">
    <source>
        <dbReference type="ARBA" id="ARBA00023015"/>
    </source>
</evidence>
<organism evidence="5 6">
    <name type="scientific">Rasiella rasia</name>
    <dbReference type="NCBI Taxonomy" id="2744027"/>
    <lineage>
        <taxon>Bacteria</taxon>
        <taxon>Pseudomonadati</taxon>
        <taxon>Bacteroidota</taxon>
        <taxon>Flavobacteriia</taxon>
        <taxon>Flavobacteriales</taxon>
        <taxon>Flavobacteriaceae</taxon>
        <taxon>Rasiella</taxon>
    </lineage>
</organism>
<name>A0A6G6GJG8_9FLAO</name>
<dbReference type="GO" id="GO:0043565">
    <property type="term" value="F:sequence-specific DNA binding"/>
    <property type="evidence" value="ECO:0007669"/>
    <property type="project" value="InterPro"/>
</dbReference>
<evidence type="ECO:0000313" key="5">
    <source>
        <dbReference type="EMBL" id="QIE58736.1"/>
    </source>
</evidence>
<dbReference type="SMART" id="SM00342">
    <property type="entry name" value="HTH_ARAC"/>
    <property type="match status" value="1"/>
</dbReference>
<gene>
    <name evidence="5" type="ORF">G5B37_03915</name>
</gene>
<keyword evidence="6" id="KW-1185">Reference proteome</keyword>
<evidence type="ECO:0000256" key="3">
    <source>
        <dbReference type="ARBA" id="ARBA00023163"/>
    </source>
</evidence>
<dbReference type="Gene3D" id="1.10.10.60">
    <property type="entry name" value="Homeodomain-like"/>
    <property type="match status" value="2"/>
</dbReference>
<dbReference type="PRINTS" id="PR00032">
    <property type="entry name" value="HTHARAC"/>
</dbReference>
<proteinExistence type="predicted"/>
<dbReference type="InterPro" id="IPR020449">
    <property type="entry name" value="Tscrpt_reg_AraC-type_HTH"/>
</dbReference>
<sequence>MNESIQENSFREYVFRINRVIDYIRLNVDREIKLNELAEVSNFSKFHFHRIFKAITGVTPNDFITKTKLSKAEYKLLNNSESTISNIAYSVGFTNVSSFSKSFKKNYKISPSQWKEINSKNRQPDSKIGQPLKNNDIEIAPILLIQKFTNMELKNNINIEIKNIDDIPVIYLRNHSIHVHDSENFGKMFDSLLTWANARDLLNFPITKALTVYRSMPDSDGMLQADTCLSVSKEIEGEGEIGKTVIKGGKYVVLHKEGTLDECFSAWDYLYNEWFPNSGYQPDDRAVYLSHLNDAKTHPQGLHIFDMCISVKPI</sequence>
<keyword evidence="1" id="KW-0805">Transcription regulation</keyword>
<evidence type="ECO:0000313" key="6">
    <source>
        <dbReference type="Proteomes" id="UP000505306"/>
    </source>
</evidence>
<dbReference type="AlphaFoldDB" id="A0A6G6GJG8"/>
<dbReference type="EMBL" id="CP049057">
    <property type="protein sequence ID" value="QIE58736.1"/>
    <property type="molecule type" value="Genomic_DNA"/>
</dbReference>
<dbReference type="SMART" id="SM00871">
    <property type="entry name" value="AraC_E_bind"/>
    <property type="match status" value="1"/>
</dbReference>
<dbReference type="Pfam" id="PF06445">
    <property type="entry name" value="GyrI-like"/>
    <property type="match status" value="1"/>
</dbReference>
<dbReference type="InterPro" id="IPR011256">
    <property type="entry name" value="Reg_factor_effector_dom_sf"/>
</dbReference>
<dbReference type="InterPro" id="IPR010499">
    <property type="entry name" value="AraC_E-bd"/>
</dbReference>
<dbReference type="GO" id="GO:0003700">
    <property type="term" value="F:DNA-binding transcription factor activity"/>
    <property type="evidence" value="ECO:0007669"/>
    <property type="project" value="InterPro"/>
</dbReference>
<protein>
    <submittedName>
        <fullName evidence="5">AraC family transcriptional regulator</fullName>
    </submittedName>
</protein>
<dbReference type="InterPro" id="IPR018062">
    <property type="entry name" value="HTH_AraC-typ_CS"/>
</dbReference>
<evidence type="ECO:0000256" key="2">
    <source>
        <dbReference type="ARBA" id="ARBA00023125"/>
    </source>
</evidence>
<dbReference type="Pfam" id="PF12833">
    <property type="entry name" value="HTH_18"/>
    <property type="match status" value="1"/>
</dbReference>
<dbReference type="RefSeq" id="WP_164678764.1">
    <property type="nucleotide sequence ID" value="NZ_CP049057.1"/>
</dbReference>
<feature type="domain" description="HTH araC/xylS-type" evidence="4">
    <location>
        <begin position="18"/>
        <end position="117"/>
    </location>
</feature>
<dbReference type="InterPro" id="IPR018060">
    <property type="entry name" value="HTH_AraC"/>
</dbReference>
<keyword evidence="3" id="KW-0804">Transcription</keyword>
<dbReference type="KEGG" id="mgel:G5B37_03915"/>
<dbReference type="InterPro" id="IPR050908">
    <property type="entry name" value="SmbC-like"/>
</dbReference>
<dbReference type="Proteomes" id="UP000505306">
    <property type="component" value="Chromosome"/>
</dbReference>
<accession>A0A6G6GJG8</accession>
<dbReference type="Gene3D" id="3.20.80.10">
    <property type="entry name" value="Regulatory factor, effector binding domain"/>
    <property type="match status" value="1"/>
</dbReference>
<dbReference type="SUPFAM" id="SSF55136">
    <property type="entry name" value="Probable bacterial effector-binding domain"/>
    <property type="match status" value="1"/>
</dbReference>
<dbReference type="InterPro" id="IPR009057">
    <property type="entry name" value="Homeodomain-like_sf"/>
</dbReference>
<dbReference type="InterPro" id="IPR029442">
    <property type="entry name" value="GyrI-like"/>
</dbReference>
<reference evidence="5 6" key="1">
    <citation type="submission" date="2020-02" db="EMBL/GenBank/DDBJ databases">
        <title>Complete genome sequence of Flavobacteriaceae bacterium.</title>
        <authorList>
            <person name="Kim S.-J."/>
            <person name="Kim Y.-S."/>
            <person name="Kim K.-H."/>
        </authorList>
    </citation>
    <scope>NUCLEOTIDE SEQUENCE [LARGE SCALE GENOMIC DNA]</scope>
    <source>
        <strain evidence="5 6">RR4-40</strain>
    </source>
</reference>
<evidence type="ECO:0000259" key="4">
    <source>
        <dbReference type="PROSITE" id="PS01124"/>
    </source>
</evidence>
<dbReference type="PROSITE" id="PS01124">
    <property type="entry name" value="HTH_ARAC_FAMILY_2"/>
    <property type="match status" value="1"/>
</dbReference>
<dbReference type="PANTHER" id="PTHR40055:SF1">
    <property type="entry name" value="TRANSCRIPTIONAL REGULATOR YGIV-RELATED"/>
    <property type="match status" value="1"/>
</dbReference>
<dbReference type="PANTHER" id="PTHR40055">
    <property type="entry name" value="TRANSCRIPTIONAL REGULATOR YGIV-RELATED"/>
    <property type="match status" value="1"/>
</dbReference>